<evidence type="ECO:0000256" key="2">
    <source>
        <dbReference type="SAM" id="Phobius"/>
    </source>
</evidence>
<dbReference type="PANTHER" id="PTHR14550">
    <property type="entry name" value="TRANSMEMBRANE PROTEIN 109"/>
    <property type="match status" value="1"/>
</dbReference>
<organism evidence="3 4">
    <name type="scientific">Onychostoma macrolepis</name>
    <dbReference type="NCBI Taxonomy" id="369639"/>
    <lineage>
        <taxon>Eukaryota</taxon>
        <taxon>Metazoa</taxon>
        <taxon>Chordata</taxon>
        <taxon>Craniata</taxon>
        <taxon>Vertebrata</taxon>
        <taxon>Euteleostomi</taxon>
        <taxon>Actinopterygii</taxon>
        <taxon>Neopterygii</taxon>
        <taxon>Teleostei</taxon>
        <taxon>Ostariophysi</taxon>
        <taxon>Cypriniformes</taxon>
        <taxon>Cyprinidae</taxon>
        <taxon>Acrossocheilinae</taxon>
        <taxon>Onychostoma</taxon>
    </lineage>
</organism>
<keyword evidence="2" id="KW-0812">Transmembrane</keyword>
<dbReference type="SMART" id="SM00248">
    <property type="entry name" value="ANK"/>
    <property type="match status" value="3"/>
</dbReference>
<evidence type="ECO:0000256" key="1">
    <source>
        <dbReference type="PROSITE-ProRule" id="PRU00023"/>
    </source>
</evidence>
<dbReference type="GO" id="GO:0042771">
    <property type="term" value="P:intrinsic apoptotic signaling pathway in response to DNA damage by p53 class mediator"/>
    <property type="evidence" value="ECO:0007669"/>
    <property type="project" value="TreeGrafter"/>
</dbReference>
<evidence type="ECO:0000313" key="3">
    <source>
        <dbReference type="EMBL" id="KAF4118542.1"/>
    </source>
</evidence>
<dbReference type="PROSITE" id="PS50297">
    <property type="entry name" value="ANK_REP_REGION"/>
    <property type="match status" value="1"/>
</dbReference>
<evidence type="ECO:0000313" key="4">
    <source>
        <dbReference type="Proteomes" id="UP000579812"/>
    </source>
</evidence>
<sequence>MQKPAVVNTSFKPIIINRVVVRDKEFLHRLGKVLKLKWLLGKEVQIRRSLVDRIIPCFACVAVENNDFFSLSALLEKMGANCRTYDDVTPLHTACELGNLDMIKFLLAKGASPHKVNRFGHCPFYMAIKNRACHAVKLLHMKEFTVNLHPVRIAMEMIQAVQNRDYPLLRAWALSGVDMDTKDYDGRTVMHEAVYLKDKSMITKLLEYGATPLEKDVRGQTAMENARNETAIMALFDPLFTSSPLKNVRSIITSLFEEAHSCLVSTFGEKRVDLSLKFLQSGVKWLSDAVASALNMVIQYVMEILESAGIYAKLPFQKVTPEGVIFVAQWALLVVVAYWIISFILSLVVGAIRQALWLLKVTFAIGMFGLILSDTGASAETTAIRLAGLACVCVLLGIGTTSAKPDRHLEDKIKMLERRLREMEKNKMD</sequence>
<dbReference type="PANTHER" id="PTHR14550:SF2">
    <property type="entry name" value="TRANSMEMBRANE PROTEIN 109"/>
    <property type="match status" value="1"/>
</dbReference>
<keyword evidence="1" id="KW-0040">ANK repeat</keyword>
<dbReference type="Gene3D" id="1.25.40.20">
    <property type="entry name" value="Ankyrin repeat-containing domain"/>
    <property type="match status" value="1"/>
</dbReference>
<keyword evidence="4" id="KW-1185">Reference proteome</keyword>
<proteinExistence type="predicted"/>
<keyword evidence="2" id="KW-0472">Membrane</keyword>
<dbReference type="AlphaFoldDB" id="A0A7J6DGS6"/>
<feature type="transmembrane region" description="Helical" evidence="2">
    <location>
        <begin position="355"/>
        <end position="372"/>
    </location>
</feature>
<dbReference type="InterPro" id="IPR036770">
    <property type="entry name" value="Ankyrin_rpt-contain_sf"/>
</dbReference>
<feature type="transmembrane region" description="Helical" evidence="2">
    <location>
        <begin position="384"/>
        <end position="403"/>
    </location>
</feature>
<dbReference type="InterPro" id="IPR039492">
    <property type="entry name" value="TMEM109"/>
</dbReference>
<dbReference type="Pfam" id="PF14965">
    <property type="entry name" value="BRI3BP"/>
    <property type="match status" value="1"/>
</dbReference>
<keyword evidence="2" id="KW-1133">Transmembrane helix</keyword>
<gene>
    <name evidence="3" type="ORF">G5714_000593</name>
</gene>
<comment type="caution">
    <text evidence="3">The sequence shown here is derived from an EMBL/GenBank/DDBJ whole genome shotgun (WGS) entry which is preliminary data.</text>
</comment>
<feature type="repeat" description="ANK" evidence="1">
    <location>
        <begin position="185"/>
        <end position="217"/>
    </location>
</feature>
<accession>A0A7J6DGS6</accession>
<name>A0A7J6DGS6_9TELE</name>
<dbReference type="EMBL" id="JAAMOB010000001">
    <property type="protein sequence ID" value="KAF4118542.1"/>
    <property type="molecule type" value="Genomic_DNA"/>
</dbReference>
<dbReference type="PROSITE" id="PS50088">
    <property type="entry name" value="ANK_REPEAT"/>
    <property type="match status" value="2"/>
</dbReference>
<dbReference type="Pfam" id="PF12796">
    <property type="entry name" value="Ank_2"/>
    <property type="match status" value="1"/>
</dbReference>
<dbReference type="InterPro" id="IPR002110">
    <property type="entry name" value="Ankyrin_rpt"/>
</dbReference>
<reference evidence="3 4" key="1">
    <citation type="submission" date="2020-04" db="EMBL/GenBank/DDBJ databases">
        <title>Chromosome-level genome assembly of a cyprinid fish Onychostoma macrolepis by integration of Nanopore Sequencing, Bionano and Hi-C technology.</title>
        <authorList>
            <person name="Wang D."/>
        </authorList>
    </citation>
    <scope>NUCLEOTIDE SEQUENCE [LARGE SCALE GENOMIC DNA]</scope>
    <source>
        <strain evidence="3">SWU-2019</strain>
        <tissue evidence="3">Muscle</tissue>
    </source>
</reference>
<protein>
    <submittedName>
        <fullName evidence="3">Uncharacterized protein</fullName>
    </submittedName>
</protein>
<dbReference type="GO" id="GO:0071480">
    <property type="term" value="P:cellular response to gamma radiation"/>
    <property type="evidence" value="ECO:0007669"/>
    <property type="project" value="InterPro"/>
</dbReference>
<feature type="repeat" description="ANK" evidence="1">
    <location>
        <begin position="86"/>
        <end position="118"/>
    </location>
</feature>
<feature type="transmembrane region" description="Helical" evidence="2">
    <location>
        <begin position="323"/>
        <end position="348"/>
    </location>
</feature>
<dbReference type="SUPFAM" id="SSF48403">
    <property type="entry name" value="Ankyrin repeat"/>
    <property type="match status" value="1"/>
</dbReference>
<dbReference type="Proteomes" id="UP000579812">
    <property type="component" value="Unassembled WGS sequence"/>
</dbReference>